<dbReference type="Proteomes" id="UP000821845">
    <property type="component" value="Chromosome 11"/>
</dbReference>
<gene>
    <name evidence="1" type="ORF">HPB50_008513</name>
</gene>
<keyword evidence="2" id="KW-1185">Reference proteome</keyword>
<protein>
    <submittedName>
        <fullName evidence="1">Uncharacterized protein</fullName>
    </submittedName>
</protein>
<evidence type="ECO:0000313" key="2">
    <source>
        <dbReference type="Proteomes" id="UP000821845"/>
    </source>
</evidence>
<dbReference type="EMBL" id="CM023491">
    <property type="protein sequence ID" value="KAH6940835.1"/>
    <property type="molecule type" value="Genomic_DNA"/>
</dbReference>
<name>A0ACB7T1P3_HYAAI</name>
<sequence length="210" mass="23911">MSLFRVPDGKPDGMVWLSGNQFGRPPGITPLRGTMVSGANFYNDTKRRATRHKRSVIWKVNKTGMAECCDRLRTLLQSFTLFCVILPVHRTQETRSRLQANLWHSPFRTTSRPDVVKRTGRKRPAPWRTTTTASEKTRRRYHSTRDEDGEVDTRHRTGTQASKRAAARSVRNSMQARKDAVLRIRNQAGKQKACTRGATLLQHGTALVRS</sequence>
<reference evidence="1" key="1">
    <citation type="submission" date="2020-05" db="EMBL/GenBank/DDBJ databases">
        <title>Large-scale comparative analyses of tick genomes elucidate their genetic diversity and vector capacities.</title>
        <authorList>
            <person name="Jia N."/>
            <person name="Wang J."/>
            <person name="Shi W."/>
            <person name="Du L."/>
            <person name="Sun Y."/>
            <person name="Zhan W."/>
            <person name="Jiang J."/>
            <person name="Wang Q."/>
            <person name="Zhang B."/>
            <person name="Ji P."/>
            <person name="Sakyi L.B."/>
            <person name="Cui X."/>
            <person name="Yuan T."/>
            <person name="Jiang B."/>
            <person name="Yang W."/>
            <person name="Lam T.T.-Y."/>
            <person name="Chang Q."/>
            <person name="Ding S."/>
            <person name="Wang X."/>
            <person name="Zhu J."/>
            <person name="Ruan X."/>
            <person name="Zhao L."/>
            <person name="Wei J."/>
            <person name="Que T."/>
            <person name="Du C."/>
            <person name="Cheng J."/>
            <person name="Dai P."/>
            <person name="Han X."/>
            <person name="Huang E."/>
            <person name="Gao Y."/>
            <person name="Liu J."/>
            <person name="Shao H."/>
            <person name="Ye R."/>
            <person name="Li L."/>
            <person name="Wei W."/>
            <person name="Wang X."/>
            <person name="Wang C."/>
            <person name="Yang T."/>
            <person name="Huo Q."/>
            <person name="Li W."/>
            <person name="Guo W."/>
            <person name="Chen H."/>
            <person name="Zhou L."/>
            <person name="Ni X."/>
            <person name="Tian J."/>
            <person name="Zhou Y."/>
            <person name="Sheng Y."/>
            <person name="Liu T."/>
            <person name="Pan Y."/>
            <person name="Xia L."/>
            <person name="Li J."/>
            <person name="Zhao F."/>
            <person name="Cao W."/>
        </authorList>
    </citation>
    <scope>NUCLEOTIDE SEQUENCE</scope>
    <source>
        <strain evidence="1">Hyas-2018</strain>
    </source>
</reference>
<organism evidence="1 2">
    <name type="scientific">Hyalomma asiaticum</name>
    <name type="common">Tick</name>
    <dbReference type="NCBI Taxonomy" id="266040"/>
    <lineage>
        <taxon>Eukaryota</taxon>
        <taxon>Metazoa</taxon>
        <taxon>Ecdysozoa</taxon>
        <taxon>Arthropoda</taxon>
        <taxon>Chelicerata</taxon>
        <taxon>Arachnida</taxon>
        <taxon>Acari</taxon>
        <taxon>Parasitiformes</taxon>
        <taxon>Ixodida</taxon>
        <taxon>Ixodoidea</taxon>
        <taxon>Ixodidae</taxon>
        <taxon>Hyalomminae</taxon>
        <taxon>Hyalomma</taxon>
    </lineage>
</organism>
<accession>A0ACB7T1P3</accession>
<comment type="caution">
    <text evidence="1">The sequence shown here is derived from an EMBL/GenBank/DDBJ whole genome shotgun (WGS) entry which is preliminary data.</text>
</comment>
<evidence type="ECO:0000313" key="1">
    <source>
        <dbReference type="EMBL" id="KAH6940835.1"/>
    </source>
</evidence>
<proteinExistence type="predicted"/>